<dbReference type="PATRIC" id="fig|69.6.peg.3281"/>
<dbReference type="PANTHER" id="PTHR32305">
    <property type="match status" value="1"/>
</dbReference>
<dbReference type="InterPro" id="IPR017847">
    <property type="entry name" value="T6SS_RhsGE_Vgr_subset"/>
</dbReference>
<dbReference type="InterPro" id="IPR006531">
    <property type="entry name" value="Gp5/Vgr_OB"/>
</dbReference>
<dbReference type="SUPFAM" id="SSF69255">
    <property type="entry name" value="gp5 N-terminal domain-like"/>
    <property type="match status" value="1"/>
</dbReference>
<proteinExistence type="inferred from homology"/>
<evidence type="ECO:0000259" key="5">
    <source>
        <dbReference type="Pfam" id="PF22178"/>
    </source>
</evidence>
<evidence type="ECO:0000259" key="4">
    <source>
        <dbReference type="Pfam" id="PF04717"/>
    </source>
</evidence>
<dbReference type="Gene3D" id="3.55.50.10">
    <property type="entry name" value="Baseplate protein-like domains"/>
    <property type="match status" value="1"/>
</dbReference>
<feature type="domain" description="Gp5/Type VI secretion system Vgr C-terminal trimerisation" evidence="5">
    <location>
        <begin position="485"/>
        <end position="597"/>
    </location>
</feature>
<reference evidence="6 7" key="1">
    <citation type="submission" date="2015-11" db="EMBL/GenBank/DDBJ databases">
        <title>Genome sequences of Lysobacter enzymogenes strain C3 and Lysobacter antibioticus ATCC 29479.</title>
        <authorList>
            <person name="Kobayashi D.Y."/>
        </authorList>
    </citation>
    <scope>NUCLEOTIDE SEQUENCE [LARGE SCALE GENOMIC DNA]</scope>
    <source>
        <strain evidence="6 7">C3</strain>
    </source>
</reference>
<dbReference type="KEGG" id="lez:GLE_3331"/>
<organism evidence="6 7">
    <name type="scientific">Lysobacter enzymogenes</name>
    <dbReference type="NCBI Taxonomy" id="69"/>
    <lineage>
        <taxon>Bacteria</taxon>
        <taxon>Pseudomonadati</taxon>
        <taxon>Pseudomonadota</taxon>
        <taxon>Gammaproteobacteria</taxon>
        <taxon>Lysobacterales</taxon>
        <taxon>Lysobacteraceae</taxon>
        <taxon>Lysobacter</taxon>
    </lineage>
</organism>
<evidence type="ECO:0000256" key="2">
    <source>
        <dbReference type="ARBA" id="ARBA00005558"/>
    </source>
</evidence>
<evidence type="ECO:0000256" key="3">
    <source>
        <dbReference type="ARBA" id="ARBA00022525"/>
    </source>
</evidence>
<dbReference type="AlphaFoldDB" id="A0A0S2DJ59"/>
<dbReference type="Gene3D" id="4.10.220.110">
    <property type="match status" value="1"/>
</dbReference>
<dbReference type="Pfam" id="PF22178">
    <property type="entry name" value="Gp5_trimer_C"/>
    <property type="match status" value="1"/>
</dbReference>
<name>A0A0S2DJ59_LYSEN</name>
<dbReference type="STRING" id="69.GLE_3331"/>
<dbReference type="Pfam" id="PF04717">
    <property type="entry name" value="Phage_base_V"/>
    <property type="match status" value="1"/>
</dbReference>
<dbReference type="InterPro" id="IPR050708">
    <property type="entry name" value="T6SS_VgrG/RHS"/>
</dbReference>
<dbReference type="SUPFAM" id="SSF69279">
    <property type="entry name" value="Phage tail proteins"/>
    <property type="match status" value="2"/>
</dbReference>
<evidence type="ECO:0000313" key="6">
    <source>
        <dbReference type="EMBL" id="ALN58677.1"/>
    </source>
</evidence>
<feature type="domain" description="Gp5/Type VI secretion system Vgr protein OB-fold" evidence="4">
    <location>
        <begin position="401"/>
        <end position="467"/>
    </location>
</feature>
<comment type="subcellular location">
    <subcellularLocation>
        <location evidence="1">Secreted</location>
    </subcellularLocation>
</comment>
<dbReference type="GO" id="GO:0005576">
    <property type="term" value="C:extracellular region"/>
    <property type="evidence" value="ECO:0007669"/>
    <property type="project" value="UniProtKB-SubCell"/>
</dbReference>
<comment type="similarity">
    <text evidence="2">Belongs to the VgrG protein family.</text>
</comment>
<dbReference type="OrthoDB" id="9762420at2"/>
<evidence type="ECO:0000313" key="7">
    <source>
        <dbReference type="Proteomes" id="UP000061569"/>
    </source>
</evidence>
<dbReference type="Gene3D" id="2.40.50.230">
    <property type="entry name" value="Gp5 N-terminal domain"/>
    <property type="match status" value="1"/>
</dbReference>
<dbReference type="InterPro" id="IPR006533">
    <property type="entry name" value="T6SS_Vgr_RhsGE"/>
</dbReference>
<dbReference type="Gene3D" id="2.30.110.50">
    <property type="match status" value="1"/>
</dbReference>
<accession>A0A0S2DJ59</accession>
<dbReference type="Proteomes" id="UP000061569">
    <property type="component" value="Chromosome"/>
</dbReference>
<keyword evidence="3" id="KW-0964">Secreted</keyword>
<dbReference type="NCBIfam" id="TIGR01646">
    <property type="entry name" value="vgr_GE"/>
    <property type="match status" value="1"/>
</dbReference>
<evidence type="ECO:0000256" key="1">
    <source>
        <dbReference type="ARBA" id="ARBA00004613"/>
    </source>
</evidence>
<dbReference type="InterPro" id="IPR054030">
    <property type="entry name" value="Gp5_Vgr_C"/>
</dbReference>
<dbReference type="SUPFAM" id="SSF69349">
    <property type="entry name" value="Phage fibre proteins"/>
    <property type="match status" value="2"/>
</dbReference>
<sequence length="731" mass="82868">MPDSTMVQAEERRILRLRFPRQDGPASDLLIEHLDAFEGVSQDFRFDLRLLSKDARIAAKDVIGKMVTVELDRGGGSVRHFNGYVFEFRRARADGGWSRYDMVLLPWLAFLRLRKDNYLFHDKSVYDSTVEIFEDYAARDFEARLSGASDPPITQGMQWDESDYNYLHRRWESRGWHYWYEHRADGHRLVLSDDSMQSQPIEGVSKVRFHDGGGSLDEDAVADWSPYRRMMPTAFAATSFDFKNPAKPGNAATTTVNRQGDVPALEIYEYGGAYGFKNSADGDTLAQRRMEEIEAQGKRFDAIGNCRRIQPGRWFQLEEHFEHDQDDEEDRRFLILEARHSASNNHLQTRAPAHYTNEFAAVRKKVPWRPGRNLNSDEPKIYGILTAVVVGPSGEEIECDEFGRVRVQFHFDREGGYDEKASCWVRVASNWAGDRFGFMAVPRIGQEVLVQFLGGNPDMPIIVGRVFNQDNMPPWDLPANKTQTGILTRSSSSGGYDNANAIRFEDKKGDEQLWIHAEKNQDIEVEHDETHWVGQDRRKTIDRDETVQVKRDRTETVDRNETVTVHGQRTETVDQDETITIHQNRKERVDQNESVSIGGNRSVTIDGNKSETVMQAKAETIALAKALTIGLGYQTTVGAAMNTTVGLSQSEQVGIDQSTRVGQDKSTKVGKKYFIDAGDELEIVVGKSRLVMKKNGDIALTGVNLTVDASEDQKFTAKGNIKHKGRKVLEN</sequence>
<protein>
    <submittedName>
        <fullName evidence="6">Type VI secretion system Vgr family protein</fullName>
    </submittedName>
</protein>
<dbReference type="PANTHER" id="PTHR32305:SF15">
    <property type="entry name" value="PROTEIN RHSA-RELATED"/>
    <property type="match status" value="1"/>
</dbReference>
<dbReference type="Pfam" id="PF05954">
    <property type="entry name" value="Phage_GPD"/>
    <property type="match status" value="1"/>
</dbReference>
<gene>
    <name evidence="6" type="ORF">GLE_3331</name>
</gene>
<dbReference type="InterPro" id="IPR037026">
    <property type="entry name" value="Vgr_OB-fold_dom_sf"/>
</dbReference>
<dbReference type="NCBIfam" id="TIGR03361">
    <property type="entry name" value="VI_Rhs_Vgr"/>
    <property type="match status" value="1"/>
</dbReference>
<dbReference type="EMBL" id="CP013140">
    <property type="protein sequence ID" value="ALN58677.1"/>
    <property type="molecule type" value="Genomic_DNA"/>
</dbReference>